<evidence type="ECO:0000313" key="5">
    <source>
        <dbReference type="EMBL" id="MCA9757618.1"/>
    </source>
</evidence>
<dbReference type="PANTHER" id="PTHR44757:SF2">
    <property type="entry name" value="BIOFILM ARCHITECTURE MAINTENANCE PROTEIN MBAA"/>
    <property type="match status" value="1"/>
</dbReference>
<dbReference type="GO" id="GO:0052621">
    <property type="term" value="F:diguanylate cyclase activity"/>
    <property type="evidence" value="ECO:0007669"/>
    <property type="project" value="UniProtKB-EC"/>
</dbReference>
<keyword evidence="5" id="KW-0808">Transferase</keyword>
<evidence type="ECO:0000259" key="3">
    <source>
        <dbReference type="PROSITE" id="PS50113"/>
    </source>
</evidence>
<dbReference type="PROSITE" id="PS50113">
    <property type="entry name" value="PAC"/>
    <property type="match status" value="1"/>
</dbReference>
<proteinExistence type="predicted"/>
<reference evidence="5" key="2">
    <citation type="journal article" date="2021" name="Microbiome">
        <title>Successional dynamics and alternative stable states in a saline activated sludge microbial community over 9 years.</title>
        <authorList>
            <person name="Wang Y."/>
            <person name="Ye J."/>
            <person name="Ju F."/>
            <person name="Liu L."/>
            <person name="Boyd J.A."/>
            <person name="Deng Y."/>
            <person name="Parks D.H."/>
            <person name="Jiang X."/>
            <person name="Yin X."/>
            <person name="Woodcroft B.J."/>
            <person name="Tyson G.W."/>
            <person name="Hugenholtz P."/>
            <person name="Polz M.F."/>
            <person name="Zhang T."/>
        </authorList>
    </citation>
    <scope>NUCLEOTIDE SEQUENCE</scope>
    <source>
        <strain evidence="5">HKST-UBA02</strain>
    </source>
</reference>
<dbReference type="PROSITE" id="PS50887">
    <property type="entry name" value="GGDEF"/>
    <property type="match status" value="1"/>
</dbReference>
<dbReference type="PANTHER" id="PTHR44757">
    <property type="entry name" value="DIGUANYLATE CYCLASE DGCP"/>
    <property type="match status" value="1"/>
</dbReference>
<dbReference type="SUPFAM" id="SSF55073">
    <property type="entry name" value="Nucleotide cyclase"/>
    <property type="match status" value="1"/>
</dbReference>
<dbReference type="Pfam" id="PF00990">
    <property type="entry name" value="GGDEF"/>
    <property type="match status" value="1"/>
</dbReference>
<dbReference type="Pfam" id="PF00563">
    <property type="entry name" value="EAL"/>
    <property type="match status" value="1"/>
</dbReference>
<dbReference type="NCBIfam" id="TIGR00254">
    <property type="entry name" value="GGDEF"/>
    <property type="match status" value="1"/>
</dbReference>
<dbReference type="Gene3D" id="3.30.70.270">
    <property type="match status" value="1"/>
</dbReference>
<name>A0A956NEH1_UNCEI</name>
<sequence length="674" mass="75796">MGRATTKDLGALGEEAGTIRLLMVEDSEDDYLLARGFLESAYAGKYDIDWAPTFDEGLQKLGAGRYDLCVLDYRLGDRTGLQLLASAREKGVDLPFVMLTNETDSELDGRALQLGAADFLSKLRIDPELLHRSIRFAVHHHRMISDLRARQERVSKAALAARDGIWEWLGEEDAVLLSEQWAQWLPDANISPEPTPTQVWLDSIHPDDRSTFETKLSDHLEGREETFQLEYRMRSREGGWRWMHVRGLALTRGEQRLTGFQSDITDRKLVELRLERDAHHDPLTGLANRKVFLQKVNAVLSRPGMARKCAILYIDLDDFKMINEEHGHLAGDRVLVEVARRIEDSLRCNDTASRMGGDEFVALLEGVGSEEEARHVVRRMATAFQAPVRLDHGSVRVTASFGIALGSASFVRPQEWLREADAALFDAKREGKAQGAIRGATLTLLPPPSTPVRVERTQTSFQKERSLDLDERVTVQPIVSLVSGRMEAIRLRIDPIEVQEEIAAVWRGVNVRHERWVRLGWMSPTTPFLVSSFASGPALALSIPPELGKSFIVEQTYRPEGVRRMAQKSERRHAVSGFPLEYSALRSLVRNQPEVVLVDVRSVLDCREEDWELFRVFLHMAEDLRAKVVAEGVGSAADREGIKQAGVHFATGPLLAPWMSLELFSAWLRPGRAA</sequence>
<dbReference type="PROSITE" id="PS50110">
    <property type="entry name" value="RESPONSE_REGULATORY"/>
    <property type="match status" value="1"/>
</dbReference>
<dbReference type="AlphaFoldDB" id="A0A956NEH1"/>
<dbReference type="GO" id="GO:0000160">
    <property type="term" value="P:phosphorelay signal transduction system"/>
    <property type="evidence" value="ECO:0007669"/>
    <property type="project" value="InterPro"/>
</dbReference>
<dbReference type="CDD" id="cd00130">
    <property type="entry name" value="PAS"/>
    <property type="match status" value="1"/>
</dbReference>
<keyword evidence="1" id="KW-0597">Phosphoprotein</keyword>
<dbReference type="CDD" id="cd00156">
    <property type="entry name" value="REC"/>
    <property type="match status" value="1"/>
</dbReference>
<feature type="domain" description="GGDEF" evidence="4">
    <location>
        <begin position="307"/>
        <end position="440"/>
    </location>
</feature>
<dbReference type="SUPFAM" id="SSF55785">
    <property type="entry name" value="PYP-like sensor domain (PAS domain)"/>
    <property type="match status" value="1"/>
</dbReference>
<dbReference type="SMART" id="SM00448">
    <property type="entry name" value="REC"/>
    <property type="match status" value="1"/>
</dbReference>
<dbReference type="Gene3D" id="3.40.50.2300">
    <property type="match status" value="1"/>
</dbReference>
<dbReference type="InterPro" id="IPR001789">
    <property type="entry name" value="Sig_transdc_resp-reg_receiver"/>
</dbReference>
<dbReference type="InterPro" id="IPR000160">
    <property type="entry name" value="GGDEF_dom"/>
</dbReference>
<dbReference type="InterPro" id="IPR013655">
    <property type="entry name" value="PAS_fold_3"/>
</dbReference>
<dbReference type="SMART" id="SM00267">
    <property type="entry name" value="GGDEF"/>
    <property type="match status" value="1"/>
</dbReference>
<reference evidence="5" key="1">
    <citation type="submission" date="2020-04" db="EMBL/GenBank/DDBJ databases">
        <authorList>
            <person name="Zhang T."/>
        </authorList>
    </citation>
    <scope>NUCLEOTIDE SEQUENCE</scope>
    <source>
        <strain evidence="5">HKST-UBA02</strain>
    </source>
</reference>
<dbReference type="InterPro" id="IPR001633">
    <property type="entry name" value="EAL_dom"/>
</dbReference>
<dbReference type="Proteomes" id="UP000739538">
    <property type="component" value="Unassembled WGS sequence"/>
</dbReference>
<dbReference type="InterPro" id="IPR000700">
    <property type="entry name" value="PAS-assoc_C"/>
</dbReference>
<dbReference type="InterPro" id="IPR011006">
    <property type="entry name" value="CheY-like_superfamily"/>
</dbReference>
<gene>
    <name evidence="5" type="ORF">KDA27_17565</name>
</gene>
<accession>A0A956NEH1</accession>
<dbReference type="Gene3D" id="3.30.450.20">
    <property type="entry name" value="PAS domain"/>
    <property type="match status" value="1"/>
</dbReference>
<dbReference type="InterPro" id="IPR035965">
    <property type="entry name" value="PAS-like_dom_sf"/>
</dbReference>
<comment type="caution">
    <text evidence="5">The sequence shown here is derived from an EMBL/GenBank/DDBJ whole genome shotgun (WGS) entry which is preliminary data.</text>
</comment>
<dbReference type="SMART" id="SM00086">
    <property type="entry name" value="PAC"/>
    <property type="match status" value="1"/>
</dbReference>
<dbReference type="InterPro" id="IPR035919">
    <property type="entry name" value="EAL_sf"/>
</dbReference>
<dbReference type="Gene3D" id="3.20.20.450">
    <property type="entry name" value="EAL domain"/>
    <property type="match status" value="1"/>
</dbReference>
<dbReference type="InterPro" id="IPR000014">
    <property type="entry name" value="PAS"/>
</dbReference>
<dbReference type="InterPro" id="IPR052155">
    <property type="entry name" value="Biofilm_reg_signaling"/>
</dbReference>
<dbReference type="SUPFAM" id="SSF52172">
    <property type="entry name" value="CheY-like"/>
    <property type="match status" value="1"/>
</dbReference>
<feature type="domain" description="PAC" evidence="3">
    <location>
        <begin position="227"/>
        <end position="276"/>
    </location>
</feature>
<dbReference type="NCBIfam" id="TIGR00229">
    <property type="entry name" value="sensory_box"/>
    <property type="match status" value="1"/>
</dbReference>
<evidence type="ECO:0000259" key="2">
    <source>
        <dbReference type="PROSITE" id="PS50110"/>
    </source>
</evidence>
<dbReference type="EMBL" id="JAGQHS010000109">
    <property type="protein sequence ID" value="MCA9757618.1"/>
    <property type="molecule type" value="Genomic_DNA"/>
</dbReference>
<dbReference type="InterPro" id="IPR029787">
    <property type="entry name" value="Nucleotide_cyclase"/>
</dbReference>
<keyword evidence="5" id="KW-0548">Nucleotidyltransferase</keyword>
<dbReference type="EC" id="2.7.7.65" evidence="5"/>
<dbReference type="Pfam" id="PF00072">
    <property type="entry name" value="Response_reg"/>
    <property type="match status" value="1"/>
</dbReference>
<feature type="domain" description="Response regulatory" evidence="2">
    <location>
        <begin position="20"/>
        <end position="137"/>
    </location>
</feature>
<protein>
    <submittedName>
        <fullName evidence="5">Diguanylate cyclase</fullName>
        <ecNumber evidence="5">2.7.7.65</ecNumber>
    </submittedName>
</protein>
<organism evidence="5 6">
    <name type="scientific">Eiseniibacteriota bacterium</name>
    <dbReference type="NCBI Taxonomy" id="2212470"/>
    <lineage>
        <taxon>Bacteria</taxon>
        <taxon>Candidatus Eiseniibacteriota</taxon>
    </lineage>
</organism>
<dbReference type="InterPro" id="IPR001610">
    <property type="entry name" value="PAC"/>
</dbReference>
<feature type="modified residue" description="4-aspartylphosphate" evidence="1">
    <location>
        <position position="72"/>
    </location>
</feature>
<evidence type="ECO:0000256" key="1">
    <source>
        <dbReference type="PROSITE-ProRule" id="PRU00169"/>
    </source>
</evidence>
<dbReference type="Pfam" id="PF08447">
    <property type="entry name" value="PAS_3"/>
    <property type="match status" value="1"/>
</dbReference>
<dbReference type="SUPFAM" id="SSF141868">
    <property type="entry name" value="EAL domain-like"/>
    <property type="match status" value="1"/>
</dbReference>
<evidence type="ECO:0000313" key="6">
    <source>
        <dbReference type="Proteomes" id="UP000739538"/>
    </source>
</evidence>
<evidence type="ECO:0000259" key="4">
    <source>
        <dbReference type="PROSITE" id="PS50887"/>
    </source>
</evidence>
<dbReference type="InterPro" id="IPR043128">
    <property type="entry name" value="Rev_trsase/Diguanyl_cyclase"/>
</dbReference>
<dbReference type="CDD" id="cd01949">
    <property type="entry name" value="GGDEF"/>
    <property type="match status" value="1"/>
</dbReference>